<evidence type="ECO:0000313" key="2">
    <source>
        <dbReference type="EMBL" id="KIR80207.1"/>
    </source>
</evidence>
<dbReference type="EMBL" id="KN848653">
    <property type="protein sequence ID" value="KIR80207.1"/>
    <property type="molecule type" value="Genomic_DNA"/>
</dbReference>
<dbReference type="Proteomes" id="UP000054272">
    <property type="component" value="Unassembled WGS sequence"/>
</dbReference>
<reference evidence="2 3" key="1">
    <citation type="submission" date="2015-01" db="EMBL/GenBank/DDBJ databases">
        <title>The Genome Sequence of Cryptococcus gattii EJB2.</title>
        <authorList>
            <consortium name="The Broad Institute Genomics Platform"/>
            <person name="Cuomo C."/>
            <person name="Litvintseva A."/>
            <person name="Chen Y."/>
            <person name="Heitman J."/>
            <person name="Sun S."/>
            <person name="Springer D."/>
            <person name="Dromer F."/>
            <person name="Young S."/>
            <person name="Zeng Q."/>
            <person name="Gargeya S."/>
            <person name="Abouelleil A."/>
            <person name="Alvarado L."/>
            <person name="Chapman S.B."/>
            <person name="Gainer-Dewar J."/>
            <person name="Goldberg J."/>
            <person name="Griggs A."/>
            <person name="Gujja S."/>
            <person name="Hansen M."/>
            <person name="Howarth C."/>
            <person name="Imamovic A."/>
            <person name="Larimer J."/>
            <person name="Murphy C."/>
            <person name="Naylor J."/>
            <person name="Pearson M."/>
            <person name="Priest M."/>
            <person name="Roberts A."/>
            <person name="Saif S."/>
            <person name="Shea T."/>
            <person name="Sykes S."/>
            <person name="Wortman J."/>
            <person name="Nusbaum C."/>
            <person name="Birren B."/>
        </authorList>
    </citation>
    <scope>NUCLEOTIDE SEQUENCE [LARGE SCALE GENOMIC DNA]</scope>
    <source>
        <strain evidence="2 3">EJB2</strain>
    </source>
</reference>
<keyword evidence="3" id="KW-1185">Reference proteome</keyword>
<accession>A0ABR5BX34</accession>
<name>A0ABR5BX34_9TREE</name>
<feature type="region of interest" description="Disordered" evidence="1">
    <location>
        <begin position="1"/>
        <end position="30"/>
    </location>
</feature>
<evidence type="ECO:0000313" key="3">
    <source>
        <dbReference type="Proteomes" id="UP000054272"/>
    </source>
</evidence>
<protein>
    <submittedName>
        <fullName evidence="2">Uncharacterized protein</fullName>
    </submittedName>
</protein>
<proteinExistence type="predicted"/>
<sequence length="30" mass="3366">MSKLIKQPEHSSLTSSSWSALVQPHDKPDM</sequence>
<gene>
    <name evidence="2" type="ORF">I306_02749</name>
</gene>
<evidence type="ECO:0000256" key="1">
    <source>
        <dbReference type="SAM" id="MobiDB-lite"/>
    </source>
</evidence>
<organism evidence="2 3">
    <name type="scientific">Cryptococcus gattii EJB2</name>
    <dbReference type="NCBI Taxonomy" id="1296103"/>
    <lineage>
        <taxon>Eukaryota</taxon>
        <taxon>Fungi</taxon>
        <taxon>Dikarya</taxon>
        <taxon>Basidiomycota</taxon>
        <taxon>Agaricomycotina</taxon>
        <taxon>Tremellomycetes</taxon>
        <taxon>Tremellales</taxon>
        <taxon>Cryptococcaceae</taxon>
        <taxon>Cryptococcus</taxon>
        <taxon>Cryptococcus gattii species complex</taxon>
    </lineage>
</organism>